<dbReference type="SUPFAM" id="SSF46565">
    <property type="entry name" value="Chaperone J-domain"/>
    <property type="match status" value="1"/>
</dbReference>
<dbReference type="Pfam" id="PF07743">
    <property type="entry name" value="HSCB_C"/>
    <property type="match status" value="1"/>
</dbReference>
<dbReference type="OrthoDB" id="287587at2"/>
<evidence type="ECO:0000313" key="6">
    <source>
        <dbReference type="EMBL" id="TCP90113.1"/>
    </source>
</evidence>
<dbReference type="Gene3D" id="1.20.1280.20">
    <property type="entry name" value="HscB, C-terminal domain"/>
    <property type="match status" value="1"/>
</dbReference>
<evidence type="ECO:0000259" key="5">
    <source>
        <dbReference type="PROSITE" id="PS50076"/>
    </source>
</evidence>
<dbReference type="PANTHER" id="PTHR14021">
    <property type="entry name" value="IRON-SULFUR CLUSTER CO-CHAPERONE PROTEIN HSCB"/>
    <property type="match status" value="1"/>
</dbReference>
<organism evidence="6 7">
    <name type="scientific">Cricetibacter osteomyelitidis</name>
    <dbReference type="NCBI Taxonomy" id="1521931"/>
    <lineage>
        <taxon>Bacteria</taxon>
        <taxon>Pseudomonadati</taxon>
        <taxon>Pseudomonadota</taxon>
        <taxon>Gammaproteobacteria</taxon>
        <taxon>Pasteurellales</taxon>
        <taxon>Pasteurellaceae</taxon>
        <taxon>Cricetibacter</taxon>
    </lineage>
</organism>
<dbReference type="AlphaFoldDB" id="A0A4V2T0L4"/>
<sequence>MQNIFQLFDLPLDFQVDNNELSTRYLRLQRALHPDNFAAKSEQEQRLALQQSAQINDAYEKLKDHILRAEALVEIGTQQEIDKENTIQDLTFLMQQMELREQLESIEQSQDEAALAELQQTLTQVNSQELTELQQSLQAQQWQQAKLHIDRLKFVKKLEQEIERIEEAIFDF</sequence>
<comment type="similarity">
    <text evidence="1 4">Belongs to the HscB family.</text>
</comment>
<comment type="function">
    <text evidence="3 4">Co-chaperone involved in the maturation of iron-sulfur cluster-containing proteins. Seems to help targeting proteins to be folded toward HscA.</text>
</comment>
<comment type="caution">
    <text evidence="6">The sequence shown here is derived from an EMBL/GenBank/DDBJ whole genome shotgun (WGS) entry which is preliminary data.</text>
</comment>
<evidence type="ECO:0000256" key="4">
    <source>
        <dbReference type="HAMAP-Rule" id="MF_00682"/>
    </source>
</evidence>
<dbReference type="PANTHER" id="PTHR14021:SF15">
    <property type="entry name" value="IRON-SULFUR CLUSTER CO-CHAPERONE PROTEIN HSCB"/>
    <property type="match status" value="1"/>
</dbReference>
<feature type="domain" description="J" evidence="5">
    <location>
        <begin position="3"/>
        <end position="85"/>
    </location>
</feature>
<evidence type="ECO:0000256" key="3">
    <source>
        <dbReference type="ARBA" id="ARBA00025596"/>
    </source>
</evidence>
<keyword evidence="2 4" id="KW-0143">Chaperone</keyword>
<dbReference type="GO" id="GO:0006457">
    <property type="term" value="P:protein folding"/>
    <property type="evidence" value="ECO:0007669"/>
    <property type="project" value="UniProtKB-UniRule"/>
</dbReference>
<dbReference type="GO" id="GO:0051087">
    <property type="term" value="F:protein-folding chaperone binding"/>
    <property type="evidence" value="ECO:0007669"/>
    <property type="project" value="InterPro"/>
</dbReference>
<proteinExistence type="inferred from homology"/>
<dbReference type="InterPro" id="IPR036386">
    <property type="entry name" value="HscB_C_sf"/>
</dbReference>
<protein>
    <recommendedName>
        <fullName evidence="4">Co-chaperone protein HscB homolog</fullName>
    </recommendedName>
</protein>
<dbReference type="InterPro" id="IPR004640">
    <property type="entry name" value="HscB"/>
</dbReference>
<evidence type="ECO:0000256" key="1">
    <source>
        <dbReference type="ARBA" id="ARBA00010476"/>
    </source>
</evidence>
<name>A0A4V2T0L4_9PAST</name>
<dbReference type="PROSITE" id="PS50076">
    <property type="entry name" value="DNAJ_2"/>
    <property type="match status" value="1"/>
</dbReference>
<evidence type="ECO:0000313" key="7">
    <source>
        <dbReference type="Proteomes" id="UP000295763"/>
    </source>
</evidence>
<dbReference type="NCBIfam" id="TIGR00714">
    <property type="entry name" value="hscB"/>
    <property type="match status" value="1"/>
</dbReference>
<evidence type="ECO:0000256" key="2">
    <source>
        <dbReference type="ARBA" id="ARBA00023186"/>
    </source>
</evidence>
<dbReference type="GO" id="GO:0044571">
    <property type="term" value="P:[2Fe-2S] cluster assembly"/>
    <property type="evidence" value="ECO:0007669"/>
    <property type="project" value="InterPro"/>
</dbReference>
<dbReference type="CDD" id="cd06257">
    <property type="entry name" value="DnaJ"/>
    <property type="match status" value="1"/>
</dbReference>
<dbReference type="RefSeq" id="WP_131979498.1">
    <property type="nucleotide sequence ID" value="NZ_SLYB01000042.1"/>
</dbReference>
<dbReference type="GO" id="GO:1990230">
    <property type="term" value="C:iron-sulfur cluster transfer complex"/>
    <property type="evidence" value="ECO:0007669"/>
    <property type="project" value="TreeGrafter"/>
</dbReference>
<keyword evidence="7" id="KW-1185">Reference proteome</keyword>
<comment type="subunit">
    <text evidence="4">Interacts with HscA and stimulates its ATPase activity.</text>
</comment>
<dbReference type="Gene3D" id="1.10.287.110">
    <property type="entry name" value="DnaJ domain"/>
    <property type="match status" value="1"/>
</dbReference>
<dbReference type="Proteomes" id="UP000295763">
    <property type="component" value="Unassembled WGS sequence"/>
</dbReference>
<dbReference type="EMBL" id="SLYB01000042">
    <property type="protein sequence ID" value="TCP90113.1"/>
    <property type="molecule type" value="Genomic_DNA"/>
</dbReference>
<dbReference type="InterPro" id="IPR036869">
    <property type="entry name" value="J_dom_sf"/>
</dbReference>
<dbReference type="SUPFAM" id="SSF47144">
    <property type="entry name" value="HSC20 (HSCB), C-terminal oligomerisation domain"/>
    <property type="match status" value="1"/>
</dbReference>
<dbReference type="SMART" id="SM00271">
    <property type="entry name" value="DnaJ"/>
    <property type="match status" value="1"/>
</dbReference>
<accession>A0A4V2T0L4</accession>
<dbReference type="InterPro" id="IPR009073">
    <property type="entry name" value="HscB_oligo_C"/>
</dbReference>
<dbReference type="HAMAP" id="MF_00682">
    <property type="entry name" value="HscB"/>
    <property type="match status" value="1"/>
</dbReference>
<gene>
    <name evidence="4" type="primary">hscB</name>
    <name evidence="6" type="ORF">EDC44_14222</name>
</gene>
<dbReference type="InterPro" id="IPR001623">
    <property type="entry name" value="DnaJ_domain"/>
</dbReference>
<dbReference type="GO" id="GO:0001671">
    <property type="term" value="F:ATPase activator activity"/>
    <property type="evidence" value="ECO:0007669"/>
    <property type="project" value="InterPro"/>
</dbReference>
<dbReference type="GO" id="GO:0051259">
    <property type="term" value="P:protein complex oligomerization"/>
    <property type="evidence" value="ECO:0007669"/>
    <property type="project" value="InterPro"/>
</dbReference>
<reference evidence="6 7" key="1">
    <citation type="submission" date="2019-03" db="EMBL/GenBank/DDBJ databases">
        <title>Genomic Encyclopedia of Type Strains, Phase IV (KMG-IV): sequencing the most valuable type-strain genomes for metagenomic binning, comparative biology and taxonomic classification.</title>
        <authorList>
            <person name="Goeker M."/>
        </authorList>
    </citation>
    <scope>NUCLEOTIDE SEQUENCE [LARGE SCALE GENOMIC DNA]</scope>
    <source>
        <strain evidence="6 7">DSM 28404</strain>
    </source>
</reference>